<name>A0A936ZXH7_9FLAO</name>
<sequence length="156" mass="17956">MKIKAALLICMFLFLNCDSNKHNFDKELRKENLVKLELKELKISILVPQESSFDESNNEVLINLNPKGRSVKLFSIKKATAPKNNKYNTSFTFDSGATLNYFIFEENGGNGGIEYKLNGNLEYEDRIFKITSTYQEELGRGYPEFCLKYLSTIKNL</sequence>
<evidence type="ECO:0000313" key="3">
    <source>
        <dbReference type="Proteomes" id="UP000651057"/>
    </source>
</evidence>
<dbReference type="RefSeq" id="WP_201924693.1">
    <property type="nucleotide sequence ID" value="NZ_BAABAX010000029.1"/>
</dbReference>
<dbReference type="InterPro" id="IPR054004">
    <property type="entry name" value="Tsi3"/>
</dbReference>
<gene>
    <name evidence="2" type="ORF">JJQ60_21525</name>
</gene>
<organism evidence="2 3">
    <name type="scientific">Aquimarina mytili</name>
    <dbReference type="NCBI Taxonomy" id="874423"/>
    <lineage>
        <taxon>Bacteria</taxon>
        <taxon>Pseudomonadati</taxon>
        <taxon>Bacteroidota</taxon>
        <taxon>Flavobacteriia</taxon>
        <taxon>Flavobacteriales</taxon>
        <taxon>Flavobacteriaceae</taxon>
        <taxon>Aquimarina</taxon>
    </lineage>
</organism>
<evidence type="ECO:0000313" key="2">
    <source>
        <dbReference type="EMBL" id="MBL0686122.1"/>
    </source>
</evidence>
<reference evidence="2" key="1">
    <citation type="submission" date="2021-01" db="EMBL/GenBank/DDBJ databases">
        <authorList>
            <person name="Zhong Y.L."/>
        </authorList>
    </citation>
    <scope>NUCLEOTIDE SEQUENCE</scope>
    <source>
        <strain evidence="2">KCTC 23302</strain>
    </source>
</reference>
<feature type="domain" description="Type six secretion immunity 3" evidence="1">
    <location>
        <begin position="44"/>
        <end position="154"/>
    </location>
</feature>
<proteinExistence type="predicted"/>
<dbReference type="Proteomes" id="UP000651057">
    <property type="component" value="Unassembled WGS sequence"/>
</dbReference>
<comment type="caution">
    <text evidence="2">The sequence shown here is derived from an EMBL/GenBank/DDBJ whole genome shotgun (WGS) entry which is preliminary data.</text>
</comment>
<dbReference type="EMBL" id="JAERQJ010000018">
    <property type="protein sequence ID" value="MBL0686122.1"/>
    <property type="molecule type" value="Genomic_DNA"/>
</dbReference>
<protein>
    <recommendedName>
        <fullName evidence="1">Type six secretion immunity 3 domain-containing protein</fullName>
    </recommendedName>
</protein>
<evidence type="ECO:0000259" key="1">
    <source>
        <dbReference type="Pfam" id="PF22211"/>
    </source>
</evidence>
<dbReference type="AlphaFoldDB" id="A0A936ZXH7"/>
<accession>A0A936ZXH7</accession>
<dbReference type="Pfam" id="PF22211">
    <property type="entry name" value="Tsi3"/>
    <property type="match status" value="1"/>
</dbReference>
<keyword evidence="3" id="KW-1185">Reference proteome</keyword>